<proteinExistence type="predicted"/>
<dbReference type="SUPFAM" id="SSF52833">
    <property type="entry name" value="Thioredoxin-like"/>
    <property type="match status" value="1"/>
</dbReference>
<dbReference type="AlphaFoldDB" id="A0AAW0CIX8"/>
<dbReference type="Proteomes" id="UP001362999">
    <property type="component" value="Unassembled WGS sequence"/>
</dbReference>
<dbReference type="EMBL" id="JAWWNJ010000017">
    <property type="protein sequence ID" value="KAK7038216.1"/>
    <property type="molecule type" value="Genomic_DNA"/>
</dbReference>
<accession>A0AAW0CIX8</accession>
<feature type="non-terminal residue" evidence="1">
    <location>
        <position position="284"/>
    </location>
</feature>
<protein>
    <submittedName>
        <fullName evidence="1">Terpenoid synthase</fullName>
    </submittedName>
</protein>
<reference evidence="1 2" key="1">
    <citation type="journal article" date="2024" name="J Genomics">
        <title>Draft genome sequencing and assembly of Favolaschia claudopus CIRM-BRFM 2984 isolated from oak limbs.</title>
        <authorList>
            <person name="Navarro D."/>
            <person name="Drula E."/>
            <person name="Chaduli D."/>
            <person name="Cazenave R."/>
            <person name="Ahrendt S."/>
            <person name="Wang J."/>
            <person name="Lipzen A."/>
            <person name="Daum C."/>
            <person name="Barry K."/>
            <person name="Grigoriev I.V."/>
            <person name="Favel A."/>
            <person name="Rosso M.N."/>
            <person name="Martin F."/>
        </authorList>
    </citation>
    <scope>NUCLEOTIDE SEQUENCE [LARGE SCALE GENOMIC DNA]</scope>
    <source>
        <strain evidence="1 2">CIRM-BRFM 2984</strain>
    </source>
</reference>
<evidence type="ECO:0000313" key="1">
    <source>
        <dbReference type="EMBL" id="KAK7038216.1"/>
    </source>
</evidence>
<comment type="caution">
    <text evidence="1">The sequence shown here is derived from an EMBL/GenBank/DDBJ whole genome shotgun (WGS) entry which is preliminary data.</text>
</comment>
<dbReference type="PANTHER" id="PTHR13316:SF0">
    <property type="entry name" value="ZINC FINGER CCHC DOMAIN-CONTAINING PROTEIN 8"/>
    <property type="match status" value="1"/>
</dbReference>
<dbReference type="InterPro" id="IPR036249">
    <property type="entry name" value="Thioredoxin-like_sf"/>
</dbReference>
<organism evidence="1 2">
    <name type="scientific">Favolaschia claudopus</name>
    <dbReference type="NCBI Taxonomy" id="2862362"/>
    <lineage>
        <taxon>Eukaryota</taxon>
        <taxon>Fungi</taxon>
        <taxon>Dikarya</taxon>
        <taxon>Basidiomycota</taxon>
        <taxon>Agaricomycotina</taxon>
        <taxon>Agaricomycetes</taxon>
        <taxon>Agaricomycetidae</taxon>
        <taxon>Agaricales</taxon>
        <taxon>Marasmiineae</taxon>
        <taxon>Mycenaceae</taxon>
        <taxon>Favolaschia</taxon>
    </lineage>
</organism>
<sequence length="284" mass="32543">MSLRLLPRLTLFSGANCPLCDVAKSELNRLRLTRQFQLETIDIHAPGNSAWKKKYVYWIPALHLDGQEIAKGRWDATDPSSILPVFSQTYPTHQGIWEPSGIYTRHSDDLYDDIQPLGAPIDSPSDPYENKPRCFNCSETTHVLSACPHPVNKELVALSRQIYDFERGDDGTPRSLREVAERIERAGWAMGGFVPGKVSAKLRRALKWREWWDENLNEADDAAVEDDGRYEFLENMSLWGYPPGWVSATDPRERMVARIMHERAPVDEDEEEKEVMKIWGEDGE</sequence>
<evidence type="ECO:0000313" key="2">
    <source>
        <dbReference type="Proteomes" id="UP001362999"/>
    </source>
</evidence>
<dbReference type="PANTHER" id="PTHR13316">
    <property type="entry name" value="ZINC FINGER, CCHC DOMAIN CONTAINING 8"/>
    <property type="match status" value="1"/>
</dbReference>
<dbReference type="Pfam" id="PF05768">
    <property type="entry name" value="Glrx-like"/>
    <property type="match status" value="1"/>
</dbReference>
<keyword evidence="2" id="KW-1185">Reference proteome</keyword>
<dbReference type="GO" id="GO:0071013">
    <property type="term" value="C:catalytic step 2 spliceosome"/>
    <property type="evidence" value="ECO:0007669"/>
    <property type="project" value="TreeGrafter"/>
</dbReference>
<dbReference type="GO" id="GO:0003723">
    <property type="term" value="F:RNA binding"/>
    <property type="evidence" value="ECO:0007669"/>
    <property type="project" value="TreeGrafter"/>
</dbReference>
<dbReference type="Gene3D" id="3.40.30.10">
    <property type="entry name" value="Glutaredoxin"/>
    <property type="match status" value="1"/>
</dbReference>
<dbReference type="InterPro" id="IPR052115">
    <property type="entry name" value="NEXT_complex_subunit_ZCCHC8"/>
</dbReference>
<name>A0AAW0CIX8_9AGAR</name>
<dbReference type="InterPro" id="IPR008554">
    <property type="entry name" value="Glutaredoxin-like"/>
</dbReference>
<gene>
    <name evidence="1" type="ORF">R3P38DRAFT_3474807</name>
</gene>